<evidence type="ECO:0000313" key="3">
    <source>
        <dbReference type="EMBL" id="GLY73164.1"/>
    </source>
</evidence>
<accession>A0A9W6VMX5</accession>
<dbReference type="SUPFAM" id="SSF51445">
    <property type="entry name" value="(Trans)glycosidases"/>
    <property type="match status" value="1"/>
</dbReference>
<dbReference type="Pfam" id="PF03537">
    <property type="entry name" value="Glyco_hydro_114"/>
    <property type="match status" value="1"/>
</dbReference>
<dbReference type="PANTHER" id="PTHR35273">
    <property type="entry name" value="ALPHA-1,4 POLYGALACTOSAMINIDASE, PUTATIVE (AFU_ORTHOLOGUE AFUA_3G07890)-RELATED"/>
    <property type="match status" value="1"/>
</dbReference>
<dbReference type="EMBL" id="BSTJ01000001">
    <property type="protein sequence ID" value="GLY73164.1"/>
    <property type="molecule type" value="Genomic_DNA"/>
</dbReference>
<dbReference type="InterPro" id="IPR017853">
    <property type="entry name" value="GH"/>
</dbReference>
<proteinExistence type="predicted"/>
<evidence type="ECO:0000259" key="2">
    <source>
        <dbReference type="Pfam" id="PF03537"/>
    </source>
</evidence>
<feature type="domain" description="Glycoside-hydrolase family GH114 TIM-barrel" evidence="2">
    <location>
        <begin position="59"/>
        <end position="275"/>
    </location>
</feature>
<dbReference type="InterPro" id="IPR013785">
    <property type="entry name" value="Aldolase_TIM"/>
</dbReference>
<dbReference type="Proteomes" id="UP001165135">
    <property type="component" value="Unassembled WGS sequence"/>
</dbReference>
<dbReference type="AlphaFoldDB" id="A0A9W6VMX5"/>
<dbReference type="RefSeq" id="WP_285618404.1">
    <property type="nucleotide sequence ID" value="NZ_BSTJ01000001.1"/>
</dbReference>
<evidence type="ECO:0000313" key="4">
    <source>
        <dbReference type="Proteomes" id="UP001165135"/>
    </source>
</evidence>
<keyword evidence="1" id="KW-0472">Membrane</keyword>
<keyword evidence="1" id="KW-1133">Transmembrane helix</keyword>
<dbReference type="PANTHER" id="PTHR35273:SF2">
    <property type="entry name" value="ALPHA-GALACTOSIDASE"/>
    <property type="match status" value="1"/>
</dbReference>
<reference evidence="3" key="1">
    <citation type="submission" date="2023-03" db="EMBL/GenBank/DDBJ databases">
        <title>Actinoallomurus iriomotensis NBRC 103681.</title>
        <authorList>
            <person name="Ichikawa N."/>
            <person name="Sato H."/>
            <person name="Tonouchi N."/>
        </authorList>
    </citation>
    <scope>NUCLEOTIDE SEQUENCE</scope>
    <source>
        <strain evidence="3">NBRC 103681</strain>
    </source>
</reference>
<evidence type="ECO:0000256" key="1">
    <source>
        <dbReference type="SAM" id="Phobius"/>
    </source>
</evidence>
<protein>
    <recommendedName>
        <fullName evidence="2">Glycoside-hydrolase family GH114 TIM-barrel domain-containing protein</fullName>
    </recommendedName>
</protein>
<keyword evidence="1" id="KW-0812">Transmembrane</keyword>
<dbReference type="Gene3D" id="3.20.20.70">
    <property type="entry name" value="Aldolase class I"/>
    <property type="match status" value="1"/>
</dbReference>
<comment type="caution">
    <text evidence="3">The sequence shown here is derived from an EMBL/GenBank/DDBJ whole genome shotgun (WGS) entry which is preliminary data.</text>
</comment>
<sequence length="287" mass="30836">MAVFQSRPRRVALMTGAAVVVAVVLAVVFAVVLGRGSSPGSGGARPSPRFTPPPAAAGFDYQIGGPYPPASGVRVVSRDRSAAPLAGRYTICYVNAFQAQPDELAWWRRAHPDLLLREPGGAPVIDQDWNEALLDVSTPARRAALATVVGSWIDGCAHRGFQAVEPDNLDSYERSGGRLTSEDNAAFAALLARRAHADGLAIGQKNTAELLPWHAGIGFDFAVTEECGRYDECDRYASAYPGRVFDIEYRPRDLPAACRDHAGRLSVVLRDRDVTPPGDPAHRFATC</sequence>
<name>A0A9W6VMX5_9ACTN</name>
<gene>
    <name evidence="3" type="ORF">Airi01_014310</name>
</gene>
<dbReference type="InterPro" id="IPR004352">
    <property type="entry name" value="GH114_TIM-barrel"/>
</dbReference>
<feature type="transmembrane region" description="Helical" evidence="1">
    <location>
        <begin position="12"/>
        <end position="33"/>
    </location>
</feature>
<organism evidence="3 4">
    <name type="scientific">Actinoallomurus iriomotensis</name>
    <dbReference type="NCBI Taxonomy" id="478107"/>
    <lineage>
        <taxon>Bacteria</taxon>
        <taxon>Bacillati</taxon>
        <taxon>Actinomycetota</taxon>
        <taxon>Actinomycetes</taxon>
        <taxon>Streptosporangiales</taxon>
        <taxon>Thermomonosporaceae</taxon>
        <taxon>Actinoallomurus</taxon>
    </lineage>
</organism>